<keyword evidence="3" id="KW-0560">Oxidoreductase</keyword>
<protein>
    <submittedName>
        <fullName evidence="3">Aromatic compound dioxygenase</fullName>
    </submittedName>
</protein>
<gene>
    <name evidence="3" type="ORF">CC84DRAFT_1191725</name>
</gene>
<dbReference type="RefSeq" id="XP_018028997.1">
    <property type="nucleotide sequence ID" value="XM_018181201.1"/>
</dbReference>
<dbReference type="GeneID" id="28764687"/>
<dbReference type="CDD" id="cd03457">
    <property type="entry name" value="intradiol_dioxygenase_like"/>
    <property type="match status" value="1"/>
</dbReference>
<organism evidence="3 4">
    <name type="scientific">Paraphaeosphaeria sporulosa</name>
    <dbReference type="NCBI Taxonomy" id="1460663"/>
    <lineage>
        <taxon>Eukaryota</taxon>
        <taxon>Fungi</taxon>
        <taxon>Dikarya</taxon>
        <taxon>Ascomycota</taxon>
        <taxon>Pezizomycotina</taxon>
        <taxon>Dothideomycetes</taxon>
        <taxon>Pleosporomycetidae</taxon>
        <taxon>Pleosporales</taxon>
        <taxon>Massarineae</taxon>
        <taxon>Didymosphaeriaceae</taxon>
        <taxon>Paraphaeosphaeria</taxon>
    </lineage>
</organism>
<dbReference type="InParanoid" id="A0A177BV79"/>
<dbReference type="GO" id="GO:0008199">
    <property type="term" value="F:ferric iron binding"/>
    <property type="evidence" value="ECO:0007669"/>
    <property type="project" value="InterPro"/>
</dbReference>
<reference evidence="3 4" key="1">
    <citation type="submission" date="2016-05" db="EMBL/GenBank/DDBJ databases">
        <title>Comparative analysis of secretome profiles of manganese(II)-oxidizing ascomycete fungi.</title>
        <authorList>
            <consortium name="DOE Joint Genome Institute"/>
            <person name="Zeiner C.A."/>
            <person name="Purvine S.O."/>
            <person name="Zink E.M."/>
            <person name="Wu S."/>
            <person name="Pasa-Tolic L."/>
            <person name="Chaput D.L."/>
            <person name="Haridas S."/>
            <person name="Grigoriev I.V."/>
            <person name="Santelli C.M."/>
            <person name="Hansel C.M."/>
        </authorList>
    </citation>
    <scope>NUCLEOTIDE SEQUENCE [LARGE SCALE GENOMIC DNA]</scope>
    <source>
        <strain evidence="3 4">AP3s5-JAC2a</strain>
    </source>
</reference>
<evidence type="ECO:0000313" key="3">
    <source>
        <dbReference type="EMBL" id="OAF98631.1"/>
    </source>
</evidence>
<feature type="signal peptide" evidence="1">
    <location>
        <begin position="1"/>
        <end position="18"/>
    </location>
</feature>
<keyword evidence="4" id="KW-1185">Reference proteome</keyword>
<evidence type="ECO:0000313" key="4">
    <source>
        <dbReference type="Proteomes" id="UP000077069"/>
    </source>
</evidence>
<accession>A0A177BV79</accession>
<proteinExistence type="predicted"/>
<dbReference type="GO" id="GO:0016702">
    <property type="term" value="F:oxidoreductase activity, acting on single donors with incorporation of molecular oxygen, incorporation of two atoms of oxygen"/>
    <property type="evidence" value="ECO:0007669"/>
    <property type="project" value="InterPro"/>
</dbReference>
<dbReference type="PANTHER" id="PTHR34315">
    <property type="match status" value="1"/>
</dbReference>
<feature type="chain" id="PRO_5008057435" evidence="1">
    <location>
        <begin position="19"/>
        <end position="349"/>
    </location>
</feature>
<dbReference type="Pfam" id="PF00775">
    <property type="entry name" value="Dioxygenase_C"/>
    <property type="match status" value="1"/>
</dbReference>
<evidence type="ECO:0000256" key="1">
    <source>
        <dbReference type="SAM" id="SignalP"/>
    </source>
</evidence>
<dbReference type="SUPFAM" id="SSF49482">
    <property type="entry name" value="Aromatic compound dioxygenase"/>
    <property type="match status" value="1"/>
</dbReference>
<dbReference type="Proteomes" id="UP000077069">
    <property type="component" value="Unassembled WGS sequence"/>
</dbReference>
<dbReference type="InterPro" id="IPR000627">
    <property type="entry name" value="Intradiol_dOase_C"/>
</dbReference>
<feature type="domain" description="Intradiol ring-cleavage dioxygenases" evidence="2">
    <location>
        <begin position="106"/>
        <end position="221"/>
    </location>
</feature>
<sequence length="349" mass="38386">MRASSSLIALSLALATAAHPHHELSAREVAARSAINKRCAAQAGAFMMARKKRSLRKRSLGASIIPRDTTVNITTESPHYTTIQNDTCLLVPEVTAGPYVWPRSETLRQNMAEDQAGIPLYLDIGVLDVNTCEPAPNVLIDMWHCNATGSYSSFTGLSPNTPFEELLDQLNVTIGQGELDLHTDATTFLRGMWPTDDNGMMEMQTIFPGFYVERAIHIHVQAHTEWTVRTNGTIVTSNTRATGQIGFSEELSQKIMALAPYSQHTEIERTTNDEDSVFTETVGSGFDYEIAVEPLDGVDEANGMVGYITFGVNMTATSGSGGVEEDNRVVPVRGRGLPLWRRDWMYRSA</sequence>
<dbReference type="STRING" id="1460663.A0A177BV79"/>
<dbReference type="InterPro" id="IPR015889">
    <property type="entry name" value="Intradiol_dOase_core"/>
</dbReference>
<name>A0A177BV79_9PLEO</name>
<keyword evidence="1" id="KW-0732">Signal</keyword>
<dbReference type="Gene3D" id="2.60.130.10">
    <property type="entry name" value="Aromatic compound dioxygenase"/>
    <property type="match status" value="1"/>
</dbReference>
<keyword evidence="3" id="KW-0223">Dioxygenase</keyword>
<dbReference type="EMBL" id="KV441565">
    <property type="protein sequence ID" value="OAF98631.1"/>
    <property type="molecule type" value="Genomic_DNA"/>
</dbReference>
<dbReference type="PANTHER" id="PTHR34315:SF4">
    <property type="entry name" value="INTRADIOL RING-CLEAVAGE DIOXYGENASES DOMAIN-CONTAINING PROTEIN"/>
    <property type="match status" value="1"/>
</dbReference>
<dbReference type="OrthoDB" id="121380at2759"/>
<evidence type="ECO:0000259" key="2">
    <source>
        <dbReference type="Pfam" id="PF00775"/>
    </source>
</evidence>
<dbReference type="AlphaFoldDB" id="A0A177BV79"/>